<dbReference type="Gene3D" id="6.10.340.10">
    <property type="match status" value="1"/>
</dbReference>
<evidence type="ECO:0000256" key="16">
    <source>
        <dbReference type="ARBA" id="ARBA00070152"/>
    </source>
</evidence>
<dbReference type="SUPFAM" id="SSF55874">
    <property type="entry name" value="ATPase domain of HSP90 chaperone/DNA topoisomerase II/histidine kinase"/>
    <property type="match status" value="1"/>
</dbReference>
<feature type="domain" description="Histidine kinase" evidence="19">
    <location>
        <begin position="279"/>
        <end position="501"/>
    </location>
</feature>
<keyword evidence="7" id="KW-0732">Signal</keyword>
<evidence type="ECO:0000256" key="9">
    <source>
        <dbReference type="ARBA" id="ARBA00022777"/>
    </source>
</evidence>
<evidence type="ECO:0000256" key="10">
    <source>
        <dbReference type="ARBA" id="ARBA00022840"/>
    </source>
</evidence>
<comment type="catalytic activity">
    <reaction evidence="1">
        <text>ATP + protein L-histidine = ADP + protein N-phospho-L-histidine.</text>
        <dbReference type="EC" id="2.7.13.3"/>
    </reaction>
</comment>
<dbReference type="FunFam" id="1.10.287.130:FF:000004">
    <property type="entry name" value="Ethylene receptor 1"/>
    <property type="match status" value="1"/>
</dbReference>
<dbReference type="InterPro" id="IPR003594">
    <property type="entry name" value="HATPase_dom"/>
</dbReference>
<evidence type="ECO:0000313" key="23">
    <source>
        <dbReference type="Proteomes" id="UP000267464"/>
    </source>
</evidence>
<dbReference type="Gene3D" id="3.40.50.2300">
    <property type="match status" value="1"/>
</dbReference>
<comment type="caution">
    <text evidence="22">The sequence shown here is derived from an EMBL/GenBank/DDBJ whole genome shotgun (WGS) entry which is preliminary data.</text>
</comment>
<dbReference type="Pfam" id="PF00512">
    <property type="entry name" value="HisKA"/>
    <property type="match status" value="1"/>
</dbReference>
<dbReference type="InterPro" id="IPR005467">
    <property type="entry name" value="His_kinase_dom"/>
</dbReference>
<dbReference type="EC" id="2.7.13.3" evidence="3"/>
<dbReference type="Pfam" id="PF00072">
    <property type="entry name" value="Response_reg"/>
    <property type="match status" value="1"/>
</dbReference>
<reference evidence="22 23" key="1">
    <citation type="submission" date="2018-08" db="EMBL/GenBank/DDBJ databases">
        <authorList>
            <person name="Khan S.A."/>
            <person name="Jeon C.O."/>
            <person name="Chun B.H."/>
            <person name="Jeong S.E."/>
        </authorList>
    </citation>
    <scope>NUCLEOTIDE SEQUENCE [LARGE SCALE GENOMIC DNA]</scope>
    <source>
        <strain evidence="22 23">S-16</strain>
    </source>
</reference>
<evidence type="ECO:0000256" key="15">
    <source>
        <dbReference type="ARBA" id="ARBA00058004"/>
    </source>
</evidence>
<accession>A0A3N7J2J6</accession>
<dbReference type="Gene3D" id="3.30.565.10">
    <property type="entry name" value="Histidine kinase-like ATPase, C-terminal domain"/>
    <property type="match status" value="1"/>
</dbReference>
<dbReference type="CDD" id="cd00082">
    <property type="entry name" value="HisKA"/>
    <property type="match status" value="1"/>
</dbReference>
<dbReference type="InterPro" id="IPR004358">
    <property type="entry name" value="Sig_transdc_His_kin-like_C"/>
</dbReference>
<evidence type="ECO:0000256" key="11">
    <source>
        <dbReference type="ARBA" id="ARBA00022989"/>
    </source>
</evidence>
<evidence type="ECO:0000256" key="8">
    <source>
        <dbReference type="ARBA" id="ARBA00022741"/>
    </source>
</evidence>
<evidence type="ECO:0000256" key="1">
    <source>
        <dbReference type="ARBA" id="ARBA00000085"/>
    </source>
</evidence>
<dbReference type="SMART" id="SM00388">
    <property type="entry name" value="HisKA"/>
    <property type="match status" value="1"/>
</dbReference>
<evidence type="ECO:0000256" key="17">
    <source>
        <dbReference type="PROSITE-ProRule" id="PRU00169"/>
    </source>
</evidence>
<feature type="transmembrane region" description="Helical" evidence="18">
    <location>
        <begin position="19"/>
        <end position="41"/>
    </location>
</feature>
<dbReference type="GO" id="GO:0000155">
    <property type="term" value="F:phosphorelay sensor kinase activity"/>
    <property type="evidence" value="ECO:0007669"/>
    <property type="project" value="InterPro"/>
</dbReference>
<dbReference type="EMBL" id="QUSW01000002">
    <property type="protein sequence ID" value="RQP25162.1"/>
    <property type="molecule type" value="Genomic_DNA"/>
</dbReference>
<keyword evidence="12" id="KW-0902">Two-component regulatory system</keyword>
<feature type="domain" description="Response regulatory" evidence="20">
    <location>
        <begin position="524"/>
        <end position="640"/>
    </location>
</feature>
<dbReference type="RefSeq" id="WP_124540068.1">
    <property type="nucleotide sequence ID" value="NZ_QUSW01000002.1"/>
</dbReference>
<dbReference type="PROSITE" id="PS50110">
    <property type="entry name" value="RESPONSE_REGULATORY"/>
    <property type="match status" value="1"/>
</dbReference>
<comment type="function">
    <text evidence="15">Member of the two-component regulatory system BvgS/BvgA. Phosphorylates BvgA via a four-step phosphorelay in response to environmental signals.</text>
</comment>
<keyword evidence="8" id="KW-0547">Nucleotide-binding</keyword>
<keyword evidence="23" id="KW-1185">Reference proteome</keyword>
<dbReference type="SMART" id="SM00304">
    <property type="entry name" value="HAMP"/>
    <property type="match status" value="1"/>
</dbReference>
<evidence type="ECO:0000256" key="12">
    <source>
        <dbReference type="ARBA" id="ARBA00023012"/>
    </source>
</evidence>
<protein>
    <recommendedName>
        <fullName evidence="16">Virulence sensor protein BvgS</fullName>
        <ecNumber evidence="3">2.7.13.3</ecNumber>
    </recommendedName>
</protein>
<dbReference type="SMART" id="SM00387">
    <property type="entry name" value="HATPase_c"/>
    <property type="match status" value="1"/>
</dbReference>
<dbReference type="Gene3D" id="1.10.287.130">
    <property type="match status" value="1"/>
</dbReference>
<evidence type="ECO:0000259" key="20">
    <source>
        <dbReference type="PROSITE" id="PS50110"/>
    </source>
</evidence>
<gene>
    <name evidence="22" type="ORF">DZC73_09955</name>
</gene>
<dbReference type="SMART" id="SM00448">
    <property type="entry name" value="REC"/>
    <property type="match status" value="1"/>
</dbReference>
<keyword evidence="4 17" id="KW-0597">Phosphoprotein</keyword>
<sequence length="645" mass="70953">MTPAAPTTPRRGRRLAPRLLGAIVLASTVLALFATGIQLYLDYSRDLGEIDAEFEQIDRSYRASLASSLWSFDTNQIRLQLDGILKMRDVQHAEVSGLAGEHVWAGETPKGRFLERQYTLVAPNASKSQLGTLTVKVGLGGVYERLVDRTMVILATQGLKTLLIAMFILFIVTRWVTSHLERLAQHAGELSVEKLDGHELTLDRGPRHRPDELDDLAQAFSAMRQRLAAELARRADAEAALKAHRDHLEELVASRTAELQVAKERAEVANQAKSNFLARMSHELRTPLNAILGYAQILKMNRNITEDRRMIGLDTIQTSGEHLLTLIIDILDLSKIEAGAVDLQMQPLDLEVFLRGIADIIRVKADEKAVAFTLQRAALMPAKIQADEKRLRQVLLNLLGNAVKFTDQGEVTLAVQRLPDAGVRAVLRFEVRDSGVGIAADEQERIFEPFHQVGEAHRRFGGTGLGLAIVRQLLRMMDTDVHVRSTPGKGSRFWFDLPVSVLEEAPAARPMSPMVSGYAGPRKTVVVADDVAGNRAMLVDMLGMLGFEVREARDGAELVQEVSRSRPDAIVTDIAMPQMDGIAATRRIRELPGFGGVPIIAISANASNTDASECIAAGANAFVAKPIVRDEMLAVLGRELRIEWT</sequence>
<dbReference type="InterPro" id="IPR036097">
    <property type="entry name" value="HisK_dim/P_sf"/>
</dbReference>
<keyword evidence="10" id="KW-0067">ATP-binding</keyword>
<dbReference type="InterPro" id="IPR003660">
    <property type="entry name" value="HAMP_dom"/>
</dbReference>
<feature type="domain" description="HAMP" evidence="21">
    <location>
        <begin position="174"/>
        <end position="232"/>
    </location>
</feature>
<dbReference type="PROSITE" id="PS50109">
    <property type="entry name" value="HIS_KIN"/>
    <property type="match status" value="1"/>
</dbReference>
<keyword evidence="5" id="KW-0808">Transferase</keyword>
<dbReference type="Pfam" id="PF02518">
    <property type="entry name" value="HATPase_c"/>
    <property type="match status" value="1"/>
</dbReference>
<evidence type="ECO:0000256" key="2">
    <source>
        <dbReference type="ARBA" id="ARBA00004370"/>
    </source>
</evidence>
<dbReference type="Pfam" id="PF17149">
    <property type="entry name" value="CHASE5"/>
    <property type="match status" value="1"/>
</dbReference>
<dbReference type="OrthoDB" id="9810730at2"/>
<proteinExistence type="predicted"/>
<evidence type="ECO:0000256" key="7">
    <source>
        <dbReference type="ARBA" id="ARBA00022729"/>
    </source>
</evidence>
<evidence type="ECO:0000256" key="4">
    <source>
        <dbReference type="ARBA" id="ARBA00022553"/>
    </source>
</evidence>
<evidence type="ECO:0000313" key="22">
    <source>
        <dbReference type="EMBL" id="RQP25162.1"/>
    </source>
</evidence>
<dbReference type="InterPro" id="IPR001789">
    <property type="entry name" value="Sig_transdc_resp-reg_receiver"/>
</dbReference>
<dbReference type="SUPFAM" id="SSF47384">
    <property type="entry name" value="Homodimeric domain of signal transducing histidine kinase"/>
    <property type="match status" value="1"/>
</dbReference>
<evidence type="ECO:0000256" key="14">
    <source>
        <dbReference type="ARBA" id="ARBA00023136"/>
    </source>
</evidence>
<evidence type="ECO:0000256" key="6">
    <source>
        <dbReference type="ARBA" id="ARBA00022692"/>
    </source>
</evidence>
<keyword evidence="13" id="KW-0843">Virulence</keyword>
<dbReference type="PANTHER" id="PTHR43047:SF64">
    <property type="entry name" value="HISTIDINE KINASE CONTAINING CHEY-HOMOLOGOUS RECEIVER DOMAIN AND PAS DOMAIN-RELATED"/>
    <property type="match status" value="1"/>
</dbReference>
<dbReference type="PROSITE" id="PS50885">
    <property type="entry name" value="HAMP"/>
    <property type="match status" value="1"/>
</dbReference>
<evidence type="ECO:0000259" key="21">
    <source>
        <dbReference type="PROSITE" id="PS50885"/>
    </source>
</evidence>
<dbReference type="CDD" id="cd16922">
    <property type="entry name" value="HATPase_EvgS-ArcB-TorS-like"/>
    <property type="match status" value="1"/>
</dbReference>
<dbReference type="CDD" id="cd17546">
    <property type="entry name" value="REC_hyHK_CKI1_RcsC-like"/>
    <property type="match status" value="1"/>
</dbReference>
<keyword evidence="9" id="KW-0418">Kinase</keyword>
<comment type="subcellular location">
    <subcellularLocation>
        <location evidence="2">Membrane</location>
    </subcellularLocation>
</comment>
<reference evidence="22 23" key="2">
    <citation type="submission" date="2018-12" db="EMBL/GenBank/DDBJ databases">
        <title>Rhizobacter gummiphilus sp. nov., a rubber-degrading bacterium isolated from the soil of a botanical garden in Japan.</title>
        <authorList>
            <person name="Shunsuke S.S."/>
        </authorList>
    </citation>
    <scope>NUCLEOTIDE SEQUENCE [LARGE SCALE GENOMIC DNA]</scope>
    <source>
        <strain evidence="22 23">S-16</strain>
    </source>
</reference>
<dbReference type="InterPro" id="IPR011006">
    <property type="entry name" value="CheY-like_superfamily"/>
</dbReference>
<evidence type="ECO:0000256" key="18">
    <source>
        <dbReference type="SAM" id="Phobius"/>
    </source>
</evidence>
<dbReference type="AlphaFoldDB" id="A0A3N7J2J6"/>
<keyword evidence="11 18" id="KW-1133">Transmembrane helix</keyword>
<dbReference type="Proteomes" id="UP000267464">
    <property type="component" value="Unassembled WGS sequence"/>
</dbReference>
<feature type="modified residue" description="4-aspartylphosphate" evidence="17">
    <location>
        <position position="573"/>
    </location>
</feature>
<dbReference type="PRINTS" id="PR00344">
    <property type="entry name" value="BCTRLSENSOR"/>
</dbReference>
<evidence type="ECO:0000256" key="5">
    <source>
        <dbReference type="ARBA" id="ARBA00022679"/>
    </source>
</evidence>
<dbReference type="PANTHER" id="PTHR43047">
    <property type="entry name" value="TWO-COMPONENT HISTIDINE PROTEIN KINASE"/>
    <property type="match status" value="1"/>
</dbReference>
<organism evidence="22 23">
    <name type="scientific">Piscinibacter terrae</name>
    <dbReference type="NCBI Taxonomy" id="2496871"/>
    <lineage>
        <taxon>Bacteria</taxon>
        <taxon>Pseudomonadati</taxon>
        <taxon>Pseudomonadota</taxon>
        <taxon>Betaproteobacteria</taxon>
        <taxon>Burkholderiales</taxon>
        <taxon>Sphaerotilaceae</taxon>
        <taxon>Piscinibacter</taxon>
    </lineage>
</organism>
<evidence type="ECO:0000256" key="3">
    <source>
        <dbReference type="ARBA" id="ARBA00012438"/>
    </source>
</evidence>
<dbReference type="InterPro" id="IPR033414">
    <property type="entry name" value="Sensor_dom"/>
</dbReference>
<name>A0A3N7J2J6_9BURK</name>
<dbReference type="InterPro" id="IPR036890">
    <property type="entry name" value="HATPase_C_sf"/>
</dbReference>
<evidence type="ECO:0000259" key="19">
    <source>
        <dbReference type="PROSITE" id="PS50109"/>
    </source>
</evidence>
<dbReference type="FunFam" id="3.30.565.10:FF:000010">
    <property type="entry name" value="Sensor histidine kinase RcsC"/>
    <property type="match status" value="1"/>
</dbReference>
<dbReference type="SUPFAM" id="SSF52172">
    <property type="entry name" value="CheY-like"/>
    <property type="match status" value="1"/>
</dbReference>
<dbReference type="Pfam" id="PF00672">
    <property type="entry name" value="HAMP"/>
    <property type="match status" value="1"/>
</dbReference>
<dbReference type="GO" id="GO:0016020">
    <property type="term" value="C:membrane"/>
    <property type="evidence" value="ECO:0007669"/>
    <property type="project" value="UniProtKB-SubCell"/>
</dbReference>
<evidence type="ECO:0000256" key="13">
    <source>
        <dbReference type="ARBA" id="ARBA00023026"/>
    </source>
</evidence>
<dbReference type="InterPro" id="IPR003661">
    <property type="entry name" value="HisK_dim/P_dom"/>
</dbReference>
<keyword evidence="6 18" id="KW-0812">Transmembrane</keyword>
<dbReference type="GO" id="GO:0005524">
    <property type="term" value="F:ATP binding"/>
    <property type="evidence" value="ECO:0007669"/>
    <property type="project" value="UniProtKB-KW"/>
</dbReference>
<keyword evidence="14 18" id="KW-0472">Membrane</keyword>